<dbReference type="PATRIC" id="fig|1225564.3.peg.4418"/>
<keyword evidence="3" id="KW-1185">Reference proteome</keyword>
<keyword evidence="1" id="KW-1133">Transmembrane helix</keyword>
<evidence type="ECO:0000256" key="1">
    <source>
        <dbReference type="SAM" id="Phobius"/>
    </source>
</evidence>
<reference evidence="2 3" key="1">
    <citation type="submission" date="2015-05" db="EMBL/GenBank/DDBJ databases">
        <title>Draft genome sequence of Microvirga vignae strain BR3299, a novel nitrogen fixing bacteria isolated from Brazil semi-aired region.</title>
        <authorList>
            <person name="Zilli J.E."/>
            <person name="Passos S.R."/>
            <person name="Leite J."/>
            <person name="Baldani J.I."/>
            <person name="Xavier G.R."/>
            <person name="Rumjaneck N.G."/>
            <person name="Simoes-Araujo J.L."/>
        </authorList>
    </citation>
    <scope>NUCLEOTIDE SEQUENCE [LARGE SCALE GENOMIC DNA]</scope>
    <source>
        <strain evidence="2 3">BR3299</strain>
    </source>
</reference>
<dbReference type="AlphaFoldDB" id="A0A0H1RHG1"/>
<name>A0A0H1RHG1_9HYPH</name>
<feature type="transmembrane region" description="Helical" evidence="1">
    <location>
        <begin position="21"/>
        <end position="42"/>
    </location>
</feature>
<dbReference type="Proteomes" id="UP000035489">
    <property type="component" value="Unassembled WGS sequence"/>
</dbReference>
<keyword evidence="1" id="KW-0472">Membrane</keyword>
<dbReference type="EMBL" id="LCYG01000042">
    <property type="protein sequence ID" value="KLK92037.1"/>
    <property type="molecule type" value="Genomic_DNA"/>
</dbReference>
<organism evidence="2 3">
    <name type="scientific">Microvirga vignae</name>
    <dbReference type="NCBI Taxonomy" id="1225564"/>
    <lineage>
        <taxon>Bacteria</taxon>
        <taxon>Pseudomonadati</taxon>
        <taxon>Pseudomonadota</taxon>
        <taxon>Alphaproteobacteria</taxon>
        <taxon>Hyphomicrobiales</taxon>
        <taxon>Methylobacteriaceae</taxon>
        <taxon>Microvirga</taxon>
    </lineage>
</organism>
<feature type="transmembrane region" description="Helical" evidence="1">
    <location>
        <begin position="62"/>
        <end position="81"/>
    </location>
</feature>
<evidence type="ECO:0000313" key="3">
    <source>
        <dbReference type="Proteomes" id="UP000035489"/>
    </source>
</evidence>
<protein>
    <submittedName>
        <fullName evidence="2">Uncharacterized protein</fullName>
    </submittedName>
</protein>
<sequence length="101" mass="11701">MLWLIQHRARCRGVGKGEMKYVAAGLTAIFVFLLSYFLLVFIEEPVLDLVGWDDLDPSWDMKWWRTGVGLTMAACVFRLIVEWRNNAALKWRKTLAARARA</sequence>
<keyword evidence="1" id="KW-0812">Transmembrane</keyword>
<comment type="caution">
    <text evidence="2">The sequence shown here is derived from an EMBL/GenBank/DDBJ whole genome shotgun (WGS) entry which is preliminary data.</text>
</comment>
<accession>A0A0H1RHG1</accession>
<proteinExistence type="predicted"/>
<gene>
    <name evidence="2" type="ORF">AA309_16575</name>
</gene>
<evidence type="ECO:0000313" key="2">
    <source>
        <dbReference type="EMBL" id="KLK92037.1"/>
    </source>
</evidence>